<dbReference type="AlphaFoldDB" id="A0A4V1M7Z4"/>
<evidence type="ECO:0008006" key="4">
    <source>
        <dbReference type="Google" id="ProtNLM"/>
    </source>
</evidence>
<accession>A0A4V1M7Z4</accession>
<dbReference type="EMBL" id="SDHW01000001">
    <property type="protein sequence ID" value="RXK62062.1"/>
    <property type="molecule type" value="Genomic_DNA"/>
</dbReference>
<reference evidence="2 3" key="1">
    <citation type="submission" date="2019-01" db="EMBL/GenBank/DDBJ databases">
        <title>Lacibacter sp. strain TTM-7.</title>
        <authorList>
            <person name="Chen W.-M."/>
        </authorList>
    </citation>
    <scope>NUCLEOTIDE SEQUENCE [LARGE SCALE GENOMIC DNA]</scope>
    <source>
        <strain evidence="2 3">TTM-7</strain>
    </source>
</reference>
<proteinExistence type="predicted"/>
<dbReference type="RefSeq" id="WP_129129434.1">
    <property type="nucleotide sequence ID" value="NZ_SDHW01000001.1"/>
</dbReference>
<sequence>MKKGLYLIVAIVLSVGSFEFVKRTFKEFYYLRNFEYKRASTSSIIIRNSIDADVSYDYTFEYQYGDRHFSFEHIAKSDLGYKKGDSVTIRVSQVNKNYATFKSYDQQLLDLLLVIVIIILLIVFWVKVIFAFREKPKRNIIED</sequence>
<comment type="caution">
    <text evidence="2">The sequence shown here is derived from an EMBL/GenBank/DDBJ whole genome shotgun (WGS) entry which is preliminary data.</text>
</comment>
<feature type="transmembrane region" description="Helical" evidence="1">
    <location>
        <begin position="111"/>
        <end position="132"/>
    </location>
</feature>
<evidence type="ECO:0000313" key="3">
    <source>
        <dbReference type="Proteomes" id="UP000290204"/>
    </source>
</evidence>
<evidence type="ECO:0000256" key="1">
    <source>
        <dbReference type="SAM" id="Phobius"/>
    </source>
</evidence>
<keyword evidence="1" id="KW-1133">Transmembrane helix</keyword>
<name>A0A4V1M7Z4_9BACT</name>
<organism evidence="2 3">
    <name type="scientific">Lacibacter luteus</name>
    <dbReference type="NCBI Taxonomy" id="2508719"/>
    <lineage>
        <taxon>Bacteria</taxon>
        <taxon>Pseudomonadati</taxon>
        <taxon>Bacteroidota</taxon>
        <taxon>Chitinophagia</taxon>
        <taxon>Chitinophagales</taxon>
        <taxon>Chitinophagaceae</taxon>
        <taxon>Lacibacter</taxon>
    </lineage>
</organism>
<keyword evidence="3" id="KW-1185">Reference proteome</keyword>
<protein>
    <recommendedName>
        <fullName evidence="4">DUF3592 domain-containing protein</fullName>
    </recommendedName>
</protein>
<gene>
    <name evidence="2" type="ORF">ESA94_03360</name>
</gene>
<keyword evidence="1" id="KW-0812">Transmembrane</keyword>
<evidence type="ECO:0000313" key="2">
    <source>
        <dbReference type="EMBL" id="RXK62062.1"/>
    </source>
</evidence>
<keyword evidence="1" id="KW-0472">Membrane</keyword>
<dbReference type="Proteomes" id="UP000290204">
    <property type="component" value="Unassembled WGS sequence"/>
</dbReference>